<keyword evidence="3" id="KW-1134">Transmembrane beta strand</keyword>
<dbReference type="GO" id="GO:0015344">
    <property type="term" value="F:siderophore uptake transmembrane transporter activity"/>
    <property type="evidence" value="ECO:0007669"/>
    <property type="project" value="TreeGrafter"/>
</dbReference>
<organism evidence="10 11">
    <name type="scientific">Suttonella indologenes</name>
    <dbReference type="NCBI Taxonomy" id="13276"/>
    <lineage>
        <taxon>Bacteria</taxon>
        <taxon>Pseudomonadati</taxon>
        <taxon>Pseudomonadota</taxon>
        <taxon>Gammaproteobacteria</taxon>
        <taxon>Cardiobacteriales</taxon>
        <taxon>Cardiobacteriaceae</taxon>
        <taxon>Suttonella</taxon>
    </lineage>
</organism>
<evidence type="ECO:0000256" key="4">
    <source>
        <dbReference type="ARBA" id="ARBA00022692"/>
    </source>
</evidence>
<dbReference type="AlphaFoldDB" id="A0A380MYV1"/>
<evidence type="ECO:0000256" key="7">
    <source>
        <dbReference type="ARBA" id="ARBA00023237"/>
    </source>
</evidence>
<evidence type="ECO:0000256" key="3">
    <source>
        <dbReference type="ARBA" id="ARBA00022452"/>
    </source>
</evidence>
<evidence type="ECO:0000313" key="11">
    <source>
        <dbReference type="Proteomes" id="UP000254575"/>
    </source>
</evidence>
<protein>
    <submittedName>
        <fullName evidence="10">Outer membrane cobalamin receptor protein</fullName>
    </submittedName>
</protein>
<dbReference type="GO" id="GO:0044718">
    <property type="term" value="P:siderophore transmembrane transport"/>
    <property type="evidence" value="ECO:0007669"/>
    <property type="project" value="TreeGrafter"/>
</dbReference>
<feature type="chain" id="PRO_5016895844" evidence="8">
    <location>
        <begin position="18"/>
        <end position="621"/>
    </location>
</feature>
<dbReference type="SUPFAM" id="SSF56935">
    <property type="entry name" value="Porins"/>
    <property type="match status" value="1"/>
</dbReference>
<evidence type="ECO:0000313" key="10">
    <source>
        <dbReference type="EMBL" id="SUO97468.1"/>
    </source>
</evidence>
<keyword evidence="6" id="KW-0472">Membrane</keyword>
<dbReference type="Gene3D" id="2.40.170.20">
    <property type="entry name" value="TonB-dependent receptor, beta-barrel domain"/>
    <property type="match status" value="1"/>
</dbReference>
<sequence>MRLLTYLPLLAVSAAMAEEALNLASAEQYGMQLSFAPPPIITPQTDFLQPQELQFDYLPAWSHVGVAQDVAGNIERPFHTAASVSAHGNTQRMLYRQRGANAYVVAQAYRQELKDYQDGNGNSVNAGYKRDGQMLMFGFVPDSNQEYRLGAIRDNIRDDKQPQHNIDALDTRRRVFTAGAKIGAQDQSNTFNFNIRHVDLARSASNFDLRTPANPNQRIKMEIDRQRLFLDADYRLQYDEHRSQFGLKYEHDEHQAERFLINPMGAALRNAFRFPDVHSERFHIFYDHIWQIAPEHRLSAGISYDHLTADPRARNTATATPAPNNVWFMHYGKRVDDKLTTDGVGVAVAYEFAPNEQHKYRIALDSLIRQPDNTERFHALVGQNGLGWIGNPFLEPERHNRLSLSGQWQGSAWRDYGKIAGGDAAEAWQIKASIDYDKVNNFITLDRIRRPAMPLNGNIISRNVDATLIGAELEAAKSFSHNLAARAKIRYQYGENDSDKRPLYNVRPLTTDVALDWRDYTAFGSYNLGANLHYAHKSKRLDSNRAAGLGFDNPKHYQSYAAVNLYGGLQWNDRFALSAGVNNLFDRQYYAFNEQPHVAAQRPIAVAAPERTFWLGFNFNF</sequence>
<dbReference type="Proteomes" id="UP000254575">
    <property type="component" value="Unassembled WGS sequence"/>
</dbReference>
<dbReference type="Pfam" id="PF00593">
    <property type="entry name" value="TonB_dep_Rec_b-barrel"/>
    <property type="match status" value="1"/>
</dbReference>
<name>A0A380MYV1_9GAMM</name>
<keyword evidence="11" id="KW-1185">Reference proteome</keyword>
<dbReference type="GO" id="GO:0009279">
    <property type="term" value="C:cell outer membrane"/>
    <property type="evidence" value="ECO:0007669"/>
    <property type="project" value="UniProtKB-SubCell"/>
</dbReference>
<accession>A0A380MYV1</accession>
<keyword evidence="4" id="KW-0812">Transmembrane</keyword>
<dbReference type="PANTHER" id="PTHR30069">
    <property type="entry name" value="TONB-DEPENDENT OUTER MEMBRANE RECEPTOR"/>
    <property type="match status" value="1"/>
</dbReference>
<gene>
    <name evidence="10" type="ORF">NCTC10717_01468</name>
</gene>
<dbReference type="InterPro" id="IPR000531">
    <property type="entry name" value="Beta-barrel_TonB"/>
</dbReference>
<evidence type="ECO:0000256" key="1">
    <source>
        <dbReference type="ARBA" id="ARBA00004571"/>
    </source>
</evidence>
<keyword evidence="5" id="KW-0798">TonB box</keyword>
<evidence type="ECO:0000259" key="9">
    <source>
        <dbReference type="Pfam" id="PF00593"/>
    </source>
</evidence>
<dbReference type="OrthoDB" id="5332150at2"/>
<dbReference type="RefSeq" id="WP_115218647.1">
    <property type="nucleotide sequence ID" value="NZ_UHIA01000004.1"/>
</dbReference>
<dbReference type="EMBL" id="UHIA01000004">
    <property type="protein sequence ID" value="SUO97468.1"/>
    <property type="molecule type" value="Genomic_DNA"/>
</dbReference>
<keyword evidence="7" id="KW-0998">Cell outer membrane</keyword>
<dbReference type="InterPro" id="IPR036942">
    <property type="entry name" value="Beta-barrel_TonB_sf"/>
</dbReference>
<feature type="signal peptide" evidence="8">
    <location>
        <begin position="1"/>
        <end position="17"/>
    </location>
</feature>
<dbReference type="InterPro" id="IPR039426">
    <property type="entry name" value="TonB-dep_rcpt-like"/>
</dbReference>
<keyword evidence="10" id="KW-0675">Receptor</keyword>
<dbReference type="PANTHER" id="PTHR30069:SF49">
    <property type="entry name" value="OUTER MEMBRANE PROTEIN C"/>
    <property type="match status" value="1"/>
</dbReference>
<evidence type="ECO:0000256" key="2">
    <source>
        <dbReference type="ARBA" id="ARBA00022448"/>
    </source>
</evidence>
<evidence type="ECO:0000256" key="8">
    <source>
        <dbReference type="SAM" id="SignalP"/>
    </source>
</evidence>
<reference evidence="10 11" key="1">
    <citation type="submission" date="2018-06" db="EMBL/GenBank/DDBJ databases">
        <authorList>
            <consortium name="Pathogen Informatics"/>
            <person name="Doyle S."/>
        </authorList>
    </citation>
    <scope>NUCLEOTIDE SEQUENCE [LARGE SCALE GENOMIC DNA]</scope>
    <source>
        <strain evidence="10 11">NCTC10717</strain>
    </source>
</reference>
<feature type="domain" description="TonB-dependent receptor-like beta-barrel" evidence="9">
    <location>
        <begin position="112"/>
        <end position="584"/>
    </location>
</feature>
<proteinExistence type="predicted"/>
<comment type="subcellular location">
    <subcellularLocation>
        <location evidence="1">Cell outer membrane</location>
        <topology evidence="1">Multi-pass membrane protein</topology>
    </subcellularLocation>
</comment>
<evidence type="ECO:0000256" key="5">
    <source>
        <dbReference type="ARBA" id="ARBA00023077"/>
    </source>
</evidence>
<evidence type="ECO:0000256" key="6">
    <source>
        <dbReference type="ARBA" id="ARBA00023136"/>
    </source>
</evidence>
<keyword evidence="8" id="KW-0732">Signal</keyword>
<keyword evidence="2" id="KW-0813">Transport</keyword>